<reference evidence="2" key="1">
    <citation type="submission" date="2021-06" db="EMBL/GenBank/DDBJ databases">
        <authorList>
            <person name="Hodson N. C."/>
            <person name="Mongue J. A."/>
            <person name="Jaron S. K."/>
        </authorList>
    </citation>
    <scope>NUCLEOTIDE SEQUENCE</scope>
</reference>
<gene>
    <name evidence="2" type="ORF">AFUS01_LOCUS19929</name>
</gene>
<proteinExistence type="predicted"/>
<evidence type="ECO:0000313" key="2">
    <source>
        <dbReference type="EMBL" id="CAG7731330.1"/>
    </source>
</evidence>
<dbReference type="GO" id="GO:0004386">
    <property type="term" value="F:helicase activity"/>
    <property type="evidence" value="ECO:0007669"/>
    <property type="project" value="TreeGrafter"/>
</dbReference>
<organism evidence="2 3">
    <name type="scientific">Allacma fusca</name>
    <dbReference type="NCBI Taxonomy" id="39272"/>
    <lineage>
        <taxon>Eukaryota</taxon>
        <taxon>Metazoa</taxon>
        <taxon>Ecdysozoa</taxon>
        <taxon>Arthropoda</taxon>
        <taxon>Hexapoda</taxon>
        <taxon>Collembola</taxon>
        <taxon>Symphypleona</taxon>
        <taxon>Sminthuridae</taxon>
        <taxon>Allacma</taxon>
    </lineage>
</organism>
<dbReference type="GO" id="GO:0003723">
    <property type="term" value="F:RNA binding"/>
    <property type="evidence" value="ECO:0007669"/>
    <property type="project" value="TreeGrafter"/>
</dbReference>
<feature type="domain" description="Helicase C-terminal" evidence="1">
    <location>
        <begin position="94"/>
        <end position="150"/>
    </location>
</feature>
<feature type="non-terminal residue" evidence="2">
    <location>
        <position position="1"/>
    </location>
</feature>
<protein>
    <recommendedName>
        <fullName evidence="1">Helicase C-terminal domain-containing protein</fullName>
    </recommendedName>
</protein>
<dbReference type="PANTHER" id="PTHR18934:SF113">
    <property type="entry name" value="ATP-DEPENDENT RNA HELICASE TDRD9"/>
    <property type="match status" value="1"/>
</dbReference>
<dbReference type="PANTHER" id="PTHR18934">
    <property type="entry name" value="ATP-DEPENDENT RNA HELICASE"/>
    <property type="match status" value="1"/>
</dbReference>
<keyword evidence="3" id="KW-1185">Reference proteome</keyword>
<sequence>GRNLDTNSILAPKNLNLALTGRPEATSTLRQSIFIQEMPRVLSPHSKFWESNISRQLPRKKVQESTIRYGSPRQMQGFIIEEPYTDMNAADPMKWSLLPLHSTITNEDQQKVFQPVPKAHRKIILATNIAESSITVTDITYVIDFCLTKSLS</sequence>
<comment type="caution">
    <text evidence="2">The sequence shown here is derived from an EMBL/GenBank/DDBJ whole genome shotgun (WGS) entry which is preliminary data.</text>
</comment>
<dbReference type="OrthoDB" id="7465321at2759"/>
<evidence type="ECO:0000313" key="3">
    <source>
        <dbReference type="Proteomes" id="UP000708208"/>
    </source>
</evidence>
<dbReference type="InterPro" id="IPR001650">
    <property type="entry name" value="Helicase_C-like"/>
</dbReference>
<dbReference type="Proteomes" id="UP000708208">
    <property type="component" value="Unassembled WGS sequence"/>
</dbReference>
<name>A0A8J2P480_9HEXA</name>
<accession>A0A8J2P480</accession>
<dbReference type="EMBL" id="CAJVCH010210347">
    <property type="protein sequence ID" value="CAG7731330.1"/>
    <property type="molecule type" value="Genomic_DNA"/>
</dbReference>
<dbReference type="Pfam" id="PF00271">
    <property type="entry name" value="Helicase_C"/>
    <property type="match status" value="1"/>
</dbReference>
<dbReference type="AlphaFoldDB" id="A0A8J2P480"/>
<evidence type="ECO:0000259" key="1">
    <source>
        <dbReference type="Pfam" id="PF00271"/>
    </source>
</evidence>